<keyword evidence="2" id="KW-0472">Membrane</keyword>
<feature type="transmembrane region" description="Helical" evidence="2">
    <location>
        <begin position="230"/>
        <end position="248"/>
    </location>
</feature>
<reference evidence="4 5" key="1">
    <citation type="journal article" date="2021" name="MBio">
        <title>A New Model Trypanosomatid, Novymonas esmeraldas: Genomic Perception of Its 'Candidatus Pandoraea novymonadis' Endosymbiont.</title>
        <authorList>
            <person name="Zakharova A."/>
            <person name="Saura A."/>
            <person name="Butenko A."/>
            <person name="Podesvova L."/>
            <person name="Warmusova S."/>
            <person name="Kostygov A.Y."/>
            <person name="Nenarokova A."/>
            <person name="Lukes J."/>
            <person name="Opperdoes F.R."/>
            <person name="Yurchenko V."/>
        </authorList>
    </citation>
    <scope>NUCLEOTIDE SEQUENCE [LARGE SCALE GENOMIC DNA]</scope>
    <source>
        <strain evidence="4 5">E262AT.01</strain>
    </source>
</reference>
<protein>
    <submittedName>
        <fullName evidence="4">MSP (Major sperm protein) domain containing protein</fullName>
    </submittedName>
</protein>
<name>A0AAW0EY55_9TRYP</name>
<dbReference type="InterPro" id="IPR000535">
    <property type="entry name" value="MSP_dom"/>
</dbReference>
<keyword evidence="2" id="KW-1133">Transmembrane helix</keyword>
<dbReference type="SUPFAM" id="SSF49354">
    <property type="entry name" value="PapD-like"/>
    <property type="match status" value="1"/>
</dbReference>
<proteinExistence type="predicted"/>
<gene>
    <name evidence="4" type="ORF">NESM_000837000</name>
</gene>
<evidence type="ECO:0000256" key="1">
    <source>
        <dbReference type="SAM" id="MobiDB-lite"/>
    </source>
</evidence>
<sequence>MDSGAPNIIVNPEKFELVLNANEDCTFELTNVGYEAVIYRVRTTAPLRYYLKHSKGVVKGNSSAKITIFLNHKTFADGLPAGARYTKDTFRVECAVLGEQDVVEAHGANLANLIQKKKDINAASVVQKYISCRVLMDGAGGKDGAAAAGDGTSRTAADKAGALGGGARASAGSDGAARGGSPAGEEAGASGRKGMTAEQMAQNTLNEKRRRNNNSAGGGQVTQRGQHTGLLRAIVAAAVVVVFAVWMVRSSGSDGAENGVAK</sequence>
<dbReference type="Proteomes" id="UP001430356">
    <property type="component" value="Unassembled WGS sequence"/>
</dbReference>
<evidence type="ECO:0000259" key="3">
    <source>
        <dbReference type="Pfam" id="PF00635"/>
    </source>
</evidence>
<comment type="caution">
    <text evidence="4">The sequence shown here is derived from an EMBL/GenBank/DDBJ whole genome shotgun (WGS) entry which is preliminary data.</text>
</comment>
<keyword evidence="2" id="KW-0812">Transmembrane</keyword>
<dbReference type="EMBL" id="JAECZO010000170">
    <property type="protein sequence ID" value="KAK7198729.1"/>
    <property type="molecule type" value="Genomic_DNA"/>
</dbReference>
<evidence type="ECO:0000256" key="2">
    <source>
        <dbReference type="SAM" id="Phobius"/>
    </source>
</evidence>
<dbReference type="InterPro" id="IPR008962">
    <property type="entry name" value="PapD-like_sf"/>
</dbReference>
<feature type="region of interest" description="Disordered" evidence="1">
    <location>
        <begin position="162"/>
        <end position="196"/>
    </location>
</feature>
<evidence type="ECO:0000313" key="5">
    <source>
        <dbReference type="Proteomes" id="UP001430356"/>
    </source>
</evidence>
<feature type="compositionally biased region" description="Low complexity" evidence="1">
    <location>
        <begin position="183"/>
        <end position="192"/>
    </location>
</feature>
<accession>A0AAW0EY55</accession>
<evidence type="ECO:0000313" key="4">
    <source>
        <dbReference type="EMBL" id="KAK7198729.1"/>
    </source>
</evidence>
<dbReference type="Gene3D" id="2.60.40.10">
    <property type="entry name" value="Immunoglobulins"/>
    <property type="match status" value="1"/>
</dbReference>
<organism evidence="4 5">
    <name type="scientific">Novymonas esmeraldas</name>
    <dbReference type="NCBI Taxonomy" id="1808958"/>
    <lineage>
        <taxon>Eukaryota</taxon>
        <taxon>Discoba</taxon>
        <taxon>Euglenozoa</taxon>
        <taxon>Kinetoplastea</taxon>
        <taxon>Metakinetoplastina</taxon>
        <taxon>Trypanosomatida</taxon>
        <taxon>Trypanosomatidae</taxon>
        <taxon>Novymonas</taxon>
    </lineage>
</organism>
<keyword evidence="5" id="KW-1185">Reference proteome</keyword>
<feature type="domain" description="MSP" evidence="3">
    <location>
        <begin position="10"/>
        <end position="99"/>
    </location>
</feature>
<dbReference type="AlphaFoldDB" id="A0AAW0EY55"/>
<dbReference type="InterPro" id="IPR013783">
    <property type="entry name" value="Ig-like_fold"/>
</dbReference>
<dbReference type="Pfam" id="PF00635">
    <property type="entry name" value="Motile_Sperm"/>
    <property type="match status" value="1"/>
</dbReference>